<feature type="coiled-coil region" evidence="1">
    <location>
        <begin position="13"/>
        <end position="116"/>
    </location>
</feature>
<dbReference type="Gene3D" id="2.60.120.920">
    <property type="match status" value="1"/>
</dbReference>
<name>A0A6V7TSW4_MELEN</name>
<reference evidence="2 3" key="1">
    <citation type="submission" date="2020-08" db="EMBL/GenBank/DDBJ databases">
        <authorList>
            <person name="Koutsovoulos G."/>
            <person name="Danchin GJ E."/>
        </authorList>
    </citation>
    <scope>NUCLEOTIDE SEQUENCE [LARGE SCALE GENOMIC DNA]</scope>
</reference>
<dbReference type="AlphaFoldDB" id="A0A6V7TSW4"/>
<evidence type="ECO:0000313" key="3">
    <source>
        <dbReference type="Proteomes" id="UP000580250"/>
    </source>
</evidence>
<proteinExistence type="predicted"/>
<dbReference type="EMBL" id="CAJEWN010000013">
    <property type="protein sequence ID" value="CAD2133318.1"/>
    <property type="molecule type" value="Genomic_DNA"/>
</dbReference>
<evidence type="ECO:0000313" key="2">
    <source>
        <dbReference type="EMBL" id="CAD2133318.1"/>
    </source>
</evidence>
<sequence>MNDGGKSKACTSCRLSQNIIKSLKQRLEKVEEIQKLLLEQQGNEIKNLKQNILQLKSEHNICLKQKDDKISSLENALKNKIQKTNFDNENKIKNLNVQLKTRNAQKEEKINFLDEKIKKRFVKIKNKWSKIDSECCLNNCINTKNPRNKCIEGNGFGNLINDGNIKYLLKNDEGSNRVFVVYAENSFNKPRNNFNYILYYFEVKCKFEGKLENKDGRRLVIGLKNLIKNRDIFYCGNEFTIFIEDLAPVELETCFNDNDVFGCGLVYPPFNKLNEFPYIFFTQNGKQIGKAILLKNKFYSFQPNVDLECCSIETNFGNDLKTKPFKYDIFEPLVLQEFY</sequence>
<accession>A0A6V7TSW4</accession>
<comment type="caution">
    <text evidence="2">The sequence shown here is derived from an EMBL/GenBank/DDBJ whole genome shotgun (WGS) entry which is preliminary data.</text>
</comment>
<evidence type="ECO:0000256" key="1">
    <source>
        <dbReference type="SAM" id="Coils"/>
    </source>
</evidence>
<dbReference type="OrthoDB" id="258495at2759"/>
<dbReference type="Proteomes" id="UP000580250">
    <property type="component" value="Unassembled WGS sequence"/>
</dbReference>
<gene>
    <name evidence="2" type="ORF">MENT_LOCUS3975</name>
</gene>
<dbReference type="InterPro" id="IPR043136">
    <property type="entry name" value="B30.2/SPRY_sf"/>
</dbReference>
<keyword evidence="1" id="KW-0175">Coiled coil</keyword>
<protein>
    <submittedName>
        <fullName evidence="2">Uncharacterized protein</fullName>
    </submittedName>
</protein>
<organism evidence="2 3">
    <name type="scientific">Meloidogyne enterolobii</name>
    <name type="common">Root-knot nematode worm</name>
    <name type="synonym">Meloidogyne mayaguensis</name>
    <dbReference type="NCBI Taxonomy" id="390850"/>
    <lineage>
        <taxon>Eukaryota</taxon>
        <taxon>Metazoa</taxon>
        <taxon>Ecdysozoa</taxon>
        <taxon>Nematoda</taxon>
        <taxon>Chromadorea</taxon>
        <taxon>Rhabditida</taxon>
        <taxon>Tylenchina</taxon>
        <taxon>Tylenchomorpha</taxon>
        <taxon>Tylenchoidea</taxon>
        <taxon>Meloidogynidae</taxon>
        <taxon>Meloidogyninae</taxon>
        <taxon>Meloidogyne</taxon>
    </lineage>
</organism>